<name>A0ABN3V161_9PSEU</name>
<protein>
    <recommendedName>
        <fullName evidence="1">Knr4/Smi1-like domain-containing protein</fullName>
    </recommendedName>
</protein>
<comment type="caution">
    <text evidence="2">The sequence shown here is derived from an EMBL/GenBank/DDBJ whole genome shotgun (WGS) entry which is preliminary data.</text>
</comment>
<dbReference type="InterPro" id="IPR051873">
    <property type="entry name" value="KNR4/SMI1_regulator"/>
</dbReference>
<sequence length="179" mass="19690">MSRVEQEWQRIEDWLAANARASHAALHPPATAAEIAAAEEVIGFPFPEDLAALLGIHNGARAELWSGAILPGGEMPLSADRIAHDHRRRTRIQLANDSDGYEWWSPSWVPFTANGCGDGMILDRHRAVGWFGHEGDTRLGDWPSLADFLAATADSLENGMPFAHWMPAVNDEGCLVWDI</sequence>
<dbReference type="PANTHER" id="PTHR47432">
    <property type="entry name" value="CELL WALL ASSEMBLY REGULATOR SMI1"/>
    <property type="match status" value="1"/>
</dbReference>
<dbReference type="RefSeq" id="WP_344677471.1">
    <property type="nucleotide sequence ID" value="NZ_BAAAUX010000001.1"/>
</dbReference>
<dbReference type="Pfam" id="PF09346">
    <property type="entry name" value="SMI1_KNR4"/>
    <property type="match status" value="1"/>
</dbReference>
<dbReference type="PANTHER" id="PTHR47432:SF1">
    <property type="entry name" value="CELL WALL ASSEMBLY REGULATOR SMI1"/>
    <property type="match status" value="1"/>
</dbReference>
<reference evidence="2 3" key="1">
    <citation type="journal article" date="2019" name="Int. J. Syst. Evol. Microbiol.">
        <title>The Global Catalogue of Microorganisms (GCM) 10K type strain sequencing project: providing services to taxonomists for standard genome sequencing and annotation.</title>
        <authorList>
            <consortium name="The Broad Institute Genomics Platform"/>
            <consortium name="The Broad Institute Genome Sequencing Center for Infectious Disease"/>
            <person name="Wu L."/>
            <person name="Ma J."/>
        </authorList>
    </citation>
    <scope>NUCLEOTIDE SEQUENCE [LARGE SCALE GENOMIC DNA]</scope>
    <source>
        <strain evidence="2 3">JCM 9383</strain>
    </source>
</reference>
<dbReference type="Gene3D" id="3.40.1580.10">
    <property type="entry name" value="SMI1/KNR4-like"/>
    <property type="match status" value="1"/>
</dbReference>
<evidence type="ECO:0000259" key="1">
    <source>
        <dbReference type="SMART" id="SM00860"/>
    </source>
</evidence>
<dbReference type="InterPro" id="IPR018958">
    <property type="entry name" value="Knr4/Smi1-like_dom"/>
</dbReference>
<dbReference type="SMART" id="SM00860">
    <property type="entry name" value="SMI1_KNR4"/>
    <property type="match status" value="1"/>
</dbReference>
<gene>
    <name evidence="2" type="ORF">GCM10010470_02990</name>
</gene>
<proteinExistence type="predicted"/>
<accession>A0ABN3V161</accession>
<dbReference type="InterPro" id="IPR037883">
    <property type="entry name" value="Knr4/Smi1-like_sf"/>
</dbReference>
<evidence type="ECO:0000313" key="3">
    <source>
        <dbReference type="Proteomes" id="UP001500979"/>
    </source>
</evidence>
<dbReference type="EMBL" id="BAAAUX010000001">
    <property type="protein sequence ID" value="GAA2774439.1"/>
    <property type="molecule type" value="Genomic_DNA"/>
</dbReference>
<dbReference type="Proteomes" id="UP001500979">
    <property type="component" value="Unassembled WGS sequence"/>
</dbReference>
<evidence type="ECO:0000313" key="2">
    <source>
        <dbReference type="EMBL" id="GAA2774439.1"/>
    </source>
</evidence>
<dbReference type="SUPFAM" id="SSF160631">
    <property type="entry name" value="SMI1/KNR4-like"/>
    <property type="match status" value="1"/>
</dbReference>
<keyword evidence="3" id="KW-1185">Reference proteome</keyword>
<organism evidence="2 3">
    <name type="scientific">Saccharopolyspora taberi</name>
    <dbReference type="NCBI Taxonomy" id="60895"/>
    <lineage>
        <taxon>Bacteria</taxon>
        <taxon>Bacillati</taxon>
        <taxon>Actinomycetota</taxon>
        <taxon>Actinomycetes</taxon>
        <taxon>Pseudonocardiales</taxon>
        <taxon>Pseudonocardiaceae</taxon>
        <taxon>Saccharopolyspora</taxon>
    </lineage>
</organism>
<feature type="domain" description="Knr4/Smi1-like" evidence="1">
    <location>
        <begin position="29"/>
        <end position="151"/>
    </location>
</feature>